<evidence type="ECO:0000313" key="6">
    <source>
        <dbReference type="EMBL" id="BBT16509.1"/>
    </source>
</evidence>
<dbReference type="Pfam" id="PF00324">
    <property type="entry name" value="AA_permease"/>
    <property type="match status" value="1"/>
</dbReference>
<evidence type="ECO:0000256" key="2">
    <source>
        <dbReference type="ARBA" id="ARBA00022448"/>
    </source>
</evidence>
<dbReference type="InterPro" id="IPR004841">
    <property type="entry name" value="AA-permease/SLC12A_dom"/>
</dbReference>
<sequence>MSLHTTNDKATSGPDFKQDMQTRHIVMLALGGVIGTGLFLTSGYTVNQAGPLGAVIAYVIGAVMVYMVMMCLGELAVHMPETGSFSSYASRYLGAGTGYTVAWLYWLTWAVAIGSEFTAAGILMVRWFPDTPVWIWSALFALTVFISNVVSVRLFAETEFWLSLVKVLAVLAFLVVGAGAIFGVFETRHVQSAGLANFTREGLFPTGFWSIAMTLLAVAFAFSGTELIGIAAGETRDPKRNVPKAIRTTVVRLALFFVGTIFVLATLLPREQAGLVESPFVTVFESIGIPYSADIMNFVIISALLSAANSGLYAASRMLWTLSDQGHMPKRFATLSRMGTPFNAIVVSMAGSIASLLSSVFAPDTVYLALVSISGLAVVVVWMSIAASQMAFRRHYLANGGRLEDLGFRVRGYPWVPLGALVCCALACIGIAFDPAQRVALYFGVPFIAWCYFVYWVTCKLRERRQASPVAPARVPGAA</sequence>
<name>A0A1I0UFR4_9GAMM</name>
<reference evidence="6 7" key="1">
    <citation type="submission" date="2019-12" db="EMBL/GenBank/DDBJ databases">
        <title>complete genome sequences of Pseudomonas otitidis str. WP8-S17-CRE-03 isolated from wastewater treatment plant effluent.</title>
        <authorList>
            <person name="Sekizuka T."/>
            <person name="Itokawa K."/>
            <person name="Yatsu K."/>
            <person name="Inamine Y."/>
            <person name="Kuroda M."/>
        </authorList>
    </citation>
    <scope>NUCLEOTIDE SEQUENCE [LARGE SCALE GENOMIC DNA]</scope>
    <source>
        <strain evidence="6 7">WP8-S17-CRE-03</strain>
    </source>
</reference>
<dbReference type="EMBL" id="AP022213">
    <property type="protein sequence ID" value="BBT16509.1"/>
    <property type="molecule type" value="Genomic_DNA"/>
</dbReference>
<dbReference type="InterPro" id="IPR004840">
    <property type="entry name" value="Amino_acid_permease_CS"/>
</dbReference>
<evidence type="ECO:0000256" key="1">
    <source>
        <dbReference type="ARBA" id="ARBA00004141"/>
    </source>
</evidence>
<dbReference type="GO" id="GO:0016020">
    <property type="term" value="C:membrane"/>
    <property type="evidence" value="ECO:0007669"/>
    <property type="project" value="UniProtKB-SubCell"/>
</dbReference>
<keyword evidence="3" id="KW-0812">Transmembrane</keyword>
<proteinExistence type="predicted"/>
<dbReference type="PANTHER" id="PTHR43495">
    <property type="entry name" value="GABA PERMEASE"/>
    <property type="match status" value="1"/>
</dbReference>
<accession>A0A1I0UFR4</accession>
<dbReference type="GO" id="GO:0006865">
    <property type="term" value="P:amino acid transport"/>
    <property type="evidence" value="ECO:0007669"/>
    <property type="project" value="InterPro"/>
</dbReference>
<evidence type="ECO:0000256" key="5">
    <source>
        <dbReference type="ARBA" id="ARBA00023136"/>
    </source>
</evidence>
<dbReference type="Proteomes" id="UP000515591">
    <property type="component" value="Chromosome"/>
</dbReference>
<dbReference type="GO" id="GO:0055085">
    <property type="term" value="P:transmembrane transport"/>
    <property type="evidence" value="ECO:0007669"/>
    <property type="project" value="InterPro"/>
</dbReference>
<organism evidence="6 7">
    <name type="scientific">Metapseudomonas otitidis</name>
    <dbReference type="NCBI Taxonomy" id="319939"/>
    <lineage>
        <taxon>Bacteria</taxon>
        <taxon>Pseudomonadati</taxon>
        <taxon>Pseudomonadota</taxon>
        <taxon>Gammaproteobacteria</taxon>
        <taxon>Pseudomonadales</taxon>
        <taxon>Pseudomonadaceae</taxon>
        <taxon>Metapseudomonas</taxon>
    </lineage>
</organism>
<dbReference type="PIRSF" id="PIRSF006060">
    <property type="entry name" value="AA_transporter"/>
    <property type="match status" value="1"/>
</dbReference>
<protein>
    <submittedName>
        <fullName evidence="6">Putative amino acid permease YbgF</fullName>
    </submittedName>
</protein>
<evidence type="ECO:0000313" key="7">
    <source>
        <dbReference type="Proteomes" id="UP000515591"/>
    </source>
</evidence>
<dbReference type="STRING" id="319939.SAMN05216263_111156"/>
<evidence type="ECO:0000256" key="4">
    <source>
        <dbReference type="ARBA" id="ARBA00022989"/>
    </source>
</evidence>
<dbReference type="Gene3D" id="1.20.1740.10">
    <property type="entry name" value="Amino acid/polyamine transporter I"/>
    <property type="match status" value="1"/>
</dbReference>
<evidence type="ECO:0000256" key="3">
    <source>
        <dbReference type="ARBA" id="ARBA00022692"/>
    </source>
</evidence>
<keyword evidence="4" id="KW-1133">Transmembrane helix</keyword>
<gene>
    <name evidence="6" type="primary">ybgF</name>
    <name evidence="6" type="ORF">WP8S17C03_25580</name>
</gene>
<dbReference type="PROSITE" id="PS00218">
    <property type="entry name" value="AMINO_ACID_PERMEASE_1"/>
    <property type="match status" value="1"/>
</dbReference>
<keyword evidence="2" id="KW-0813">Transport</keyword>
<dbReference type="PANTHER" id="PTHR43495:SF5">
    <property type="entry name" value="GAMMA-AMINOBUTYRIC ACID PERMEASE"/>
    <property type="match status" value="1"/>
</dbReference>
<keyword evidence="5" id="KW-0472">Membrane</keyword>
<dbReference type="AlphaFoldDB" id="A0A1I0UFR4"/>
<comment type="subcellular location">
    <subcellularLocation>
        <location evidence="1">Membrane</location>
        <topology evidence="1">Multi-pass membrane protein</topology>
    </subcellularLocation>
</comment>
<dbReference type="FunFam" id="1.20.1740.10:FF:000001">
    <property type="entry name" value="Amino acid permease"/>
    <property type="match status" value="1"/>
</dbReference>